<keyword evidence="1" id="KW-0812">Transmembrane</keyword>
<keyword evidence="1" id="KW-1133">Transmembrane helix</keyword>
<evidence type="ECO:0000313" key="3">
    <source>
        <dbReference type="EMBL" id="SHF37212.1"/>
    </source>
</evidence>
<dbReference type="GO" id="GO:0003677">
    <property type="term" value="F:DNA binding"/>
    <property type="evidence" value="ECO:0007669"/>
    <property type="project" value="InterPro"/>
</dbReference>
<evidence type="ECO:0000313" key="4">
    <source>
        <dbReference type="Proteomes" id="UP000184196"/>
    </source>
</evidence>
<feature type="transmembrane region" description="Helical" evidence="1">
    <location>
        <begin position="299"/>
        <end position="318"/>
    </location>
</feature>
<gene>
    <name evidence="3" type="ORF">SAMN02745218_02089</name>
</gene>
<keyword evidence="3" id="KW-0255">Endonuclease</keyword>
<dbReference type="OrthoDB" id="1803955at2"/>
<dbReference type="InterPro" id="IPR007560">
    <property type="entry name" value="Restrct_endonuc_IV_Mrr"/>
</dbReference>
<dbReference type="RefSeq" id="WP_073165943.1">
    <property type="nucleotide sequence ID" value="NZ_FQUW01000025.1"/>
</dbReference>
<dbReference type="GO" id="GO:0004519">
    <property type="term" value="F:endonuclease activity"/>
    <property type="evidence" value="ECO:0007669"/>
    <property type="project" value="UniProtKB-KW"/>
</dbReference>
<feature type="domain" description="Restriction endonuclease type IV Mrr" evidence="2">
    <location>
        <begin position="176"/>
        <end position="234"/>
    </location>
</feature>
<protein>
    <submittedName>
        <fullName evidence="3">Restriction endonuclease</fullName>
    </submittedName>
</protein>
<organism evidence="3 4">
    <name type="scientific">Desulfofundulus australicus DSM 11792</name>
    <dbReference type="NCBI Taxonomy" id="1121425"/>
    <lineage>
        <taxon>Bacteria</taxon>
        <taxon>Bacillati</taxon>
        <taxon>Bacillota</taxon>
        <taxon>Clostridia</taxon>
        <taxon>Eubacteriales</taxon>
        <taxon>Peptococcaceae</taxon>
        <taxon>Desulfofundulus</taxon>
    </lineage>
</organism>
<evidence type="ECO:0000256" key="1">
    <source>
        <dbReference type="SAM" id="Phobius"/>
    </source>
</evidence>
<sequence length="334" mass="38480">MKIKFPRQVLYLAYRTWQKRRQQGEFLRYYLKPKEDSRNKIARWLDFYITIISLGLLSFAFFTVLWPAQTALFISLFFMIAAIPGAAKIHKKRLQKENLHRRLRSIVEGYREMLKQLEDAEELASFIWPLLNKLSQFEQAQPPKRKKEKFKLPGGVIRAIYRNIPVLISFIPSAGKPVDVSAVHELLGIMKKQGYRYALLITPGEFAPDTMRLVASLRNQYRIALVPEKELLYLLAQAEKLTQPADRTETTEVTPFVLSLKALIKAVIDYKKGRLYLLTGALLTIFYFILGPGNSVSKVYLFLAAANLFLALLCLVFGQRETVPPDIHDLLQET</sequence>
<keyword evidence="3" id="KW-0540">Nuclease</keyword>
<feature type="transmembrane region" description="Helical" evidence="1">
    <location>
        <begin position="275"/>
        <end position="293"/>
    </location>
</feature>
<name>A0A1M5B4T6_9FIRM</name>
<accession>A0A1M5B4T6</accession>
<dbReference type="AlphaFoldDB" id="A0A1M5B4T6"/>
<dbReference type="EMBL" id="FQUW01000025">
    <property type="protein sequence ID" value="SHF37212.1"/>
    <property type="molecule type" value="Genomic_DNA"/>
</dbReference>
<evidence type="ECO:0000259" key="2">
    <source>
        <dbReference type="Pfam" id="PF04471"/>
    </source>
</evidence>
<dbReference type="Pfam" id="PF04471">
    <property type="entry name" value="Mrr_cat"/>
    <property type="match status" value="1"/>
</dbReference>
<keyword evidence="3" id="KW-0378">Hydrolase</keyword>
<reference evidence="4" key="1">
    <citation type="submission" date="2016-11" db="EMBL/GenBank/DDBJ databases">
        <authorList>
            <person name="Varghese N."/>
            <person name="Submissions S."/>
        </authorList>
    </citation>
    <scope>NUCLEOTIDE SEQUENCE [LARGE SCALE GENOMIC DNA]</scope>
    <source>
        <strain evidence="4">DSM 11792</strain>
    </source>
</reference>
<keyword evidence="1" id="KW-0472">Membrane</keyword>
<dbReference type="GO" id="GO:0009307">
    <property type="term" value="P:DNA restriction-modification system"/>
    <property type="evidence" value="ECO:0007669"/>
    <property type="project" value="InterPro"/>
</dbReference>
<keyword evidence="4" id="KW-1185">Reference proteome</keyword>
<feature type="transmembrane region" description="Helical" evidence="1">
    <location>
        <begin position="72"/>
        <end position="89"/>
    </location>
</feature>
<feature type="transmembrane region" description="Helical" evidence="1">
    <location>
        <begin position="47"/>
        <end position="66"/>
    </location>
</feature>
<proteinExistence type="predicted"/>
<dbReference type="Proteomes" id="UP000184196">
    <property type="component" value="Unassembled WGS sequence"/>
</dbReference>